<dbReference type="Pfam" id="PF13358">
    <property type="entry name" value="DDE_3"/>
    <property type="match status" value="1"/>
</dbReference>
<dbReference type="InterPro" id="IPR036397">
    <property type="entry name" value="RNaseH_sf"/>
</dbReference>
<organism evidence="2">
    <name type="scientific">Streptomyces sp. R11</name>
    <dbReference type="NCBI Taxonomy" id="3238625"/>
    <lineage>
        <taxon>Bacteria</taxon>
        <taxon>Bacillati</taxon>
        <taxon>Actinomycetota</taxon>
        <taxon>Actinomycetes</taxon>
        <taxon>Kitasatosporales</taxon>
        <taxon>Streptomycetaceae</taxon>
        <taxon>Streptomyces</taxon>
    </lineage>
</organism>
<protein>
    <submittedName>
        <fullName evidence="2">Transposase</fullName>
    </submittedName>
</protein>
<gene>
    <name evidence="2" type="ORF">AB5J55_00030</name>
</gene>
<dbReference type="EMBL" id="CP163432">
    <property type="protein sequence ID" value="XDQ08180.1"/>
    <property type="molecule type" value="Genomic_DNA"/>
</dbReference>
<dbReference type="RefSeq" id="WP_369268641.1">
    <property type="nucleotide sequence ID" value="NZ_CP163432.1"/>
</dbReference>
<dbReference type="AlphaFoldDB" id="A0AB39MQW3"/>
<sequence length="184" mass="20924">MICADELGPVIPRTFPPAPAWSPDGHRIKAELDYSRGPEKTWVYGGLRPADGQAVTMTASSRNSEFYQQFLQLLEDANPDGEIWIVTDNLSSHNSVSTRTWLEDHPRIHHAFIPVGACWLNLQEGWWRIFRKAALAGRSFANRDDIAYATTLATDQLNAHANPWIWGRPAPPTRLLRRRYVYTV</sequence>
<feature type="domain" description="Tc1-like transposase DDE" evidence="1">
    <location>
        <begin position="2"/>
        <end position="146"/>
    </location>
</feature>
<evidence type="ECO:0000313" key="2">
    <source>
        <dbReference type="EMBL" id="XDQ08180.1"/>
    </source>
</evidence>
<name>A0AB39MQW3_9ACTN</name>
<reference evidence="2" key="1">
    <citation type="submission" date="2024-07" db="EMBL/GenBank/DDBJ databases">
        <authorList>
            <person name="Yu S.T."/>
        </authorList>
    </citation>
    <scope>NUCLEOTIDE SEQUENCE</scope>
    <source>
        <strain evidence="2">R11</strain>
    </source>
</reference>
<dbReference type="InterPro" id="IPR038717">
    <property type="entry name" value="Tc1-like_DDE_dom"/>
</dbReference>
<proteinExistence type="predicted"/>
<accession>A0AB39MQW3</accession>
<evidence type="ECO:0000259" key="1">
    <source>
        <dbReference type="Pfam" id="PF13358"/>
    </source>
</evidence>
<dbReference type="GO" id="GO:0003676">
    <property type="term" value="F:nucleic acid binding"/>
    <property type="evidence" value="ECO:0007669"/>
    <property type="project" value="InterPro"/>
</dbReference>
<dbReference type="Gene3D" id="3.30.420.10">
    <property type="entry name" value="Ribonuclease H-like superfamily/Ribonuclease H"/>
    <property type="match status" value="1"/>
</dbReference>